<feature type="transmembrane region" description="Helical" evidence="7">
    <location>
        <begin position="263"/>
        <end position="280"/>
    </location>
</feature>
<dbReference type="InterPro" id="IPR050189">
    <property type="entry name" value="MFS_Efflux_Transporters"/>
</dbReference>
<dbReference type="EMBL" id="JABBMI010000034">
    <property type="protein sequence ID" value="NMK53734.1"/>
    <property type="molecule type" value="Genomic_DNA"/>
</dbReference>
<dbReference type="GO" id="GO:0022857">
    <property type="term" value="F:transmembrane transporter activity"/>
    <property type="evidence" value="ECO:0007669"/>
    <property type="project" value="InterPro"/>
</dbReference>
<feature type="transmembrane region" description="Helical" evidence="7">
    <location>
        <begin position="159"/>
        <end position="179"/>
    </location>
</feature>
<evidence type="ECO:0000313" key="9">
    <source>
        <dbReference type="EMBL" id="NMK53734.1"/>
    </source>
</evidence>
<keyword evidence="4 7" id="KW-0812">Transmembrane</keyword>
<comment type="subcellular location">
    <subcellularLocation>
        <location evidence="1">Cell membrane</location>
        <topology evidence="1">Multi-pass membrane protein</topology>
    </subcellularLocation>
</comment>
<keyword evidence="6 7" id="KW-0472">Membrane</keyword>
<evidence type="ECO:0000256" key="5">
    <source>
        <dbReference type="ARBA" id="ARBA00022989"/>
    </source>
</evidence>
<organism evidence="10 12">
    <name type="scientific">Staphylococcus capitis</name>
    <dbReference type="NCBI Taxonomy" id="29388"/>
    <lineage>
        <taxon>Bacteria</taxon>
        <taxon>Bacillati</taxon>
        <taxon>Bacillota</taxon>
        <taxon>Bacilli</taxon>
        <taxon>Bacillales</taxon>
        <taxon>Staphylococcaceae</taxon>
        <taxon>Staphylococcus</taxon>
    </lineage>
</organism>
<reference evidence="11 12" key="1">
    <citation type="submission" date="2020-04" db="EMBL/GenBank/DDBJ databases">
        <title>The Epidemiology and Molecular Characteristics of Linezolid-Resistant Staphylococcus capitis in Huashan Hospital, Shanghai.</title>
        <authorList>
            <person name="Ding L."/>
            <person name="Li P."/>
            <person name="Yang Y."/>
            <person name="Lin D."/>
            <person name="Xu X."/>
        </authorList>
    </citation>
    <scope>NUCLEOTIDE SEQUENCE [LARGE SCALE GENOMIC DNA]</scope>
    <source>
        <strain evidence="10 12">12-86</strain>
        <strain evidence="9 11">17-84</strain>
    </source>
</reference>
<protein>
    <submittedName>
        <fullName evidence="10">MFS transporter</fullName>
    </submittedName>
</protein>
<evidence type="ECO:0000256" key="3">
    <source>
        <dbReference type="ARBA" id="ARBA00022475"/>
    </source>
</evidence>
<feature type="transmembrane region" description="Helical" evidence="7">
    <location>
        <begin position="94"/>
        <end position="115"/>
    </location>
</feature>
<sequence>MKKILILALGMFSLGMDTYIVAGLIPEMSRSLNQSSTAIGQGVTIFTLVFAISAPLFSIFLAKINVKQTLIFALIIFIFANIMTSLAVNLPIYLLARAIAGLGAGIFSPMAVSTGSQLVENKNRGKALATVVGGMSIGTVIGVPLGIQISNLSSWRVTLLFIVLISTLTCVLIAIHFRAIFAPTPPSIKERFKLFIHPHIIRIMTVTVCAAIASLGLYTYLSKIVEHYQSIYSLTTYLMLWGIGGLIGSFSIGFIIDMFKFTNLIVLSIMILLLFSFILLPISIHTPIASCLPFLLWGAMGWATQAPQQHILIKNYKSYGETAVALNSSVNYLGSSIGSALCGSLLFITHNINMLVYLSIFICGIGLLVQLTNILIDKKQSF</sequence>
<evidence type="ECO:0000256" key="4">
    <source>
        <dbReference type="ARBA" id="ARBA00022692"/>
    </source>
</evidence>
<dbReference type="RefSeq" id="WP_030058840.1">
    <property type="nucleotide sequence ID" value="NZ_AP014956.1"/>
</dbReference>
<dbReference type="Gene3D" id="1.20.1250.20">
    <property type="entry name" value="MFS general substrate transporter like domains"/>
    <property type="match status" value="1"/>
</dbReference>
<feature type="transmembrane region" description="Helical" evidence="7">
    <location>
        <begin position="354"/>
        <end position="376"/>
    </location>
</feature>
<dbReference type="PANTHER" id="PTHR43124">
    <property type="entry name" value="PURINE EFFLUX PUMP PBUE"/>
    <property type="match status" value="1"/>
</dbReference>
<keyword evidence="2" id="KW-0813">Transport</keyword>
<keyword evidence="11" id="KW-1185">Reference proteome</keyword>
<name>A0A7X9WF89_STACP</name>
<feature type="transmembrane region" description="Helical" evidence="7">
    <location>
        <begin position="127"/>
        <end position="147"/>
    </location>
</feature>
<dbReference type="PROSITE" id="PS50850">
    <property type="entry name" value="MFS"/>
    <property type="match status" value="1"/>
</dbReference>
<evidence type="ECO:0000313" key="10">
    <source>
        <dbReference type="EMBL" id="NMK96997.1"/>
    </source>
</evidence>
<evidence type="ECO:0000256" key="7">
    <source>
        <dbReference type="SAM" id="Phobius"/>
    </source>
</evidence>
<dbReference type="Pfam" id="PF07690">
    <property type="entry name" value="MFS_1"/>
    <property type="match status" value="1"/>
</dbReference>
<dbReference type="SUPFAM" id="SSF103473">
    <property type="entry name" value="MFS general substrate transporter"/>
    <property type="match status" value="1"/>
</dbReference>
<accession>A0A7X9WF89</accession>
<feature type="transmembrane region" description="Helical" evidence="7">
    <location>
        <begin position="69"/>
        <end position="88"/>
    </location>
</feature>
<keyword evidence="3" id="KW-1003">Cell membrane</keyword>
<dbReference type="PANTHER" id="PTHR43124:SF3">
    <property type="entry name" value="CHLORAMPHENICOL EFFLUX PUMP RV0191"/>
    <property type="match status" value="1"/>
</dbReference>
<comment type="caution">
    <text evidence="10">The sequence shown here is derived from an EMBL/GenBank/DDBJ whole genome shotgun (WGS) entry which is preliminary data.</text>
</comment>
<dbReference type="InterPro" id="IPR020846">
    <property type="entry name" value="MFS_dom"/>
</dbReference>
<evidence type="ECO:0000259" key="8">
    <source>
        <dbReference type="PROSITE" id="PS50850"/>
    </source>
</evidence>
<keyword evidence="5 7" id="KW-1133">Transmembrane helix</keyword>
<evidence type="ECO:0000256" key="6">
    <source>
        <dbReference type="ARBA" id="ARBA00023136"/>
    </source>
</evidence>
<feature type="transmembrane region" description="Helical" evidence="7">
    <location>
        <begin position="38"/>
        <end position="62"/>
    </location>
</feature>
<evidence type="ECO:0000313" key="12">
    <source>
        <dbReference type="Proteomes" id="UP000550736"/>
    </source>
</evidence>
<dbReference type="GO" id="GO:0005886">
    <property type="term" value="C:plasma membrane"/>
    <property type="evidence" value="ECO:0007669"/>
    <property type="project" value="UniProtKB-SubCell"/>
</dbReference>
<dbReference type="CDD" id="cd17324">
    <property type="entry name" value="MFS_NepI_like"/>
    <property type="match status" value="1"/>
</dbReference>
<evidence type="ECO:0000256" key="1">
    <source>
        <dbReference type="ARBA" id="ARBA00004651"/>
    </source>
</evidence>
<gene>
    <name evidence="10" type="ORF">HHM13_02625</name>
    <name evidence="9" type="ORF">HHM24_03070</name>
</gene>
<feature type="transmembrane region" description="Helical" evidence="7">
    <location>
        <begin position="238"/>
        <end position="256"/>
    </location>
</feature>
<proteinExistence type="predicted"/>
<dbReference type="AlphaFoldDB" id="A0A7X9WF89"/>
<feature type="transmembrane region" description="Helical" evidence="7">
    <location>
        <begin position="200"/>
        <end position="218"/>
    </location>
</feature>
<evidence type="ECO:0000313" key="11">
    <source>
        <dbReference type="Proteomes" id="UP000538955"/>
    </source>
</evidence>
<evidence type="ECO:0000256" key="2">
    <source>
        <dbReference type="ARBA" id="ARBA00022448"/>
    </source>
</evidence>
<dbReference type="EMBL" id="JABBLX010000003">
    <property type="protein sequence ID" value="NMK96997.1"/>
    <property type="molecule type" value="Genomic_DNA"/>
</dbReference>
<feature type="domain" description="Major facilitator superfamily (MFS) profile" evidence="8">
    <location>
        <begin position="3"/>
        <end position="381"/>
    </location>
</feature>
<dbReference type="Proteomes" id="UP000550736">
    <property type="component" value="Unassembled WGS sequence"/>
</dbReference>
<dbReference type="Proteomes" id="UP000538955">
    <property type="component" value="Unassembled WGS sequence"/>
</dbReference>
<dbReference type="InterPro" id="IPR011701">
    <property type="entry name" value="MFS"/>
</dbReference>
<dbReference type="InterPro" id="IPR036259">
    <property type="entry name" value="MFS_trans_sf"/>
</dbReference>